<protein>
    <recommendedName>
        <fullName evidence="5">Glutathione S-transferase</fullName>
    </recommendedName>
</protein>
<dbReference type="SUPFAM" id="SSF52833">
    <property type="entry name" value="Thioredoxin-like"/>
    <property type="match status" value="1"/>
</dbReference>
<dbReference type="PROSITE" id="PS50405">
    <property type="entry name" value="GST_CTER"/>
    <property type="match status" value="1"/>
</dbReference>
<comment type="caution">
    <text evidence="3">The sequence shown here is derived from an EMBL/GenBank/DDBJ whole genome shotgun (WGS) entry which is preliminary data.</text>
</comment>
<organism evidence="3 4">
    <name type="scientific">Volvox africanus</name>
    <dbReference type="NCBI Taxonomy" id="51714"/>
    <lineage>
        <taxon>Eukaryota</taxon>
        <taxon>Viridiplantae</taxon>
        <taxon>Chlorophyta</taxon>
        <taxon>core chlorophytes</taxon>
        <taxon>Chlorophyceae</taxon>
        <taxon>CS clade</taxon>
        <taxon>Chlamydomonadales</taxon>
        <taxon>Volvocaceae</taxon>
        <taxon>Volvox</taxon>
    </lineage>
</organism>
<evidence type="ECO:0000259" key="2">
    <source>
        <dbReference type="PROSITE" id="PS50405"/>
    </source>
</evidence>
<dbReference type="Proteomes" id="UP001165090">
    <property type="component" value="Unassembled WGS sequence"/>
</dbReference>
<dbReference type="Gene3D" id="1.20.1050.10">
    <property type="match status" value="1"/>
</dbReference>
<dbReference type="PANTHER" id="PTHR44750:SF1">
    <property type="entry name" value="GLUTATHIONE S-TRANSFERASE T1-RELATED"/>
    <property type="match status" value="1"/>
</dbReference>
<dbReference type="Pfam" id="PF13417">
    <property type="entry name" value="GST_N_3"/>
    <property type="match status" value="1"/>
</dbReference>
<dbReference type="InterPro" id="IPR036249">
    <property type="entry name" value="Thioredoxin-like_sf"/>
</dbReference>
<dbReference type="InterPro" id="IPR004046">
    <property type="entry name" value="GST_C"/>
</dbReference>
<evidence type="ECO:0000313" key="3">
    <source>
        <dbReference type="EMBL" id="GLI64253.1"/>
    </source>
</evidence>
<dbReference type="PROSITE" id="PS50404">
    <property type="entry name" value="GST_NTER"/>
    <property type="match status" value="1"/>
</dbReference>
<dbReference type="Pfam" id="PF00043">
    <property type="entry name" value="GST_C"/>
    <property type="match status" value="1"/>
</dbReference>
<dbReference type="InterPro" id="IPR036282">
    <property type="entry name" value="Glutathione-S-Trfase_C_sf"/>
</dbReference>
<gene>
    <name evidence="3" type="ORF">VaNZ11_007455</name>
</gene>
<dbReference type="InterPro" id="IPR004045">
    <property type="entry name" value="Glutathione_S-Trfase_N"/>
</dbReference>
<sequence length="314" mass="35125">MLYRIMAIPMSNILDSLNFIIEVHAFTLTALTSAWCDSGDRSSQGLHPVKSRKVVGQEMSHQLQRRLRLYVDFMSQPSRAVIIFSRCNNLPVELQMVFIHKGETRSPEYLARNPLGKVPLLEDPGAVCSGEATGRDGCFRLPESAAIISYLSYKFPELVTEHWYPRSDPVQRARVDAALHWYQGNIRAGAMRLSFHKVVAQRLGLKGDEQVAADGLKTLKLALSSLEEYWLAGESRIFMTGPQPCAADLLCACELEQLRMLKAQLHGTSLEEILAPYPHVQAWRQRVKQACDPHYSDVHTVLVKAAAVGPSSKL</sequence>
<proteinExistence type="predicted"/>
<evidence type="ECO:0000313" key="4">
    <source>
        <dbReference type="Proteomes" id="UP001165090"/>
    </source>
</evidence>
<dbReference type="Gene3D" id="3.40.30.10">
    <property type="entry name" value="Glutaredoxin"/>
    <property type="match status" value="1"/>
</dbReference>
<dbReference type="SUPFAM" id="SSF47616">
    <property type="entry name" value="GST C-terminal domain-like"/>
    <property type="match status" value="1"/>
</dbReference>
<evidence type="ECO:0000259" key="1">
    <source>
        <dbReference type="PROSITE" id="PS50404"/>
    </source>
</evidence>
<reference evidence="3 4" key="1">
    <citation type="journal article" date="2023" name="IScience">
        <title>Expanded male sex-determining region conserved during the evolution of homothallism in the green alga Volvox.</title>
        <authorList>
            <person name="Yamamoto K."/>
            <person name="Matsuzaki R."/>
            <person name="Mahakham W."/>
            <person name="Heman W."/>
            <person name="Sekimoto H."/>
            <person name="Kawachi M."/>
            <person name="Minakuchi Y."/>
            <person name="Toyoda A."/>
            <person name="Nozaki H."/>
        </authorList>
    </citation>
    <scope>NUCLEOTIDE SEQUENCE [LARGE SCALE GENOMIC DNA]</scope>
    <source>
        <strain evidence="3 4">NIES-4468</strain>
    </source>
</reference>
<dbReference type="InterPro" id="IPR043377">
    <property type="entry name" value="GSTT1/2/3"/>
</dbReference>
<dbReference type="InterPro" id="IPR040079">
    <property type="entry name" value="Glutathione_S-Trfase"/>
</dbReference>
<feature type="domain" description="GST N-terminal" evidence="1">
    <location>
        <begin position="65"/>
        <end position="159"/>
    </location>
</feature>
<dbReference type="EMBL" id="BSDZ01000017">
    <property type="protein sequence ID" value="GLI64253.1"/>
    <property type="molecule type" value="Genomic_DNA"/>
</dbReference>
<feature type="domain" description="GST C-terminal" evidence="2">
    <location>
        <begin position="168"/>
        <end position="311"/>
    </location>
</feature>
<evidence type="ECO:0008006" key="5">
    <source>
        <dbReference type="Google" id="ProtNLM"/>
    </source>
</evidence>
<accession>A0ABQ5S419</accession>
<dbReference type="SFLD" id="SFLDS00019">
    <property type="entry name" value="Glutathione_Transferase_(cytos"/>
    <property type="match status" value="1"/>
</dbReference>
<dbReference type="InterPro" id="IPR010987">
    <property type="entry name" value="Glutathione-S-Trfase_C-like"/>
</dbReference>
<dbReference type="PANTHER" id="PTHR44750">
    <property type="entry name" value="GLUTATHIONE S-TRANSFERASE T1-RELATED"/>
    <property type="match status" value="1"/>
</dbReference>
<keyword evidence="4" id="KW-1185">Reference proteome</keyword>
<name>A0ABQ5S419_9CHLO</name>
<dbReference type="SFLD" id="SFLDG00358">
    <property type="entry name" value="Main_(cytGST)"/>
    <property type="match status" value="1"/>
</dbReference>